<dbReference type="AlphaFoldDB" id="A0A314LG18"/>
<organism evidence="1 2">
    <name type="scientific">Nicotiana attenuata</name>
    <name type="common">Coyote tobacco</name>
    <dbReference type="NCBI Taxonomy" id="49451"/>
    <lineage>
        <taxon>Eukaryota</taxon>
        <taxon>Viridiplantae</taxon>
        <taxon>Streptophyta</taxon>
        <taxon>Embryophyta</taxon>
        <taxon>Tracheophyta</taxon>
        <taxon>Spermatophyta</taxon>
        <taxon>Magnoliopsida</taxon>
        <taxon>eudicotyledons</taxon>
        <taxon>Gunneridae</taxon>
        <taxon>Pentapetalae</taxon>
        <taxon>asterids</taxon>
        <taxon>lamiids</taxon>
        <taxon>Solanales</taxon>
        <taxon>Solanaceae</taxon>
        <taxon>Nicotianoideae</taxon>
        <taxon>Nicotianeae</taxon>
        <taxon>Nicotiana</taxon>
    </lineage>
</organism>
<dbReference type="Gramene" id="OIT40087">
    <property type="protein sequence ID" value="OIT40087"/>
    <property type="gene ID" value="A4A49_13696"/>
</dbReference>
<comment type="caution">
    <text evidence="1">The sequence shown here is derived from an EMBL/GenBank/DDBJ whole genome shotgun (WGS) entry which is preliminary data.</text>
</comment>
<proteinExistence type="predicted"/>
<name>A0A314LG18_NICAT</name>
<sequence length="268" mass="28240">MVSNPELFNIGVKAVIEDFIQPQKLVDDQATVGVQAARLRVGNTGGVRAKPGIHTVNDRLVVNVQDGTNFMITEEKTADSKLAPVKNASYVHVEGQGVEDNLEDDLAEGDRGTTGFEQAVRGSAGNPIQPQNLVNEKDTVATQAAQLRVGNAVDRTACDPRVTLAGDWRPIVGNNTALFRQRTPTNFEANATASDHVGGTDVETTVAVEGQVRNAGQKQAANAPCSVGSPQIPKLCSSPPIPTYCSPSILSGTMMQNVNNTEILAAAA</sequence>
<gene>
    <name evidence="1" type="ORF">A4A49_13696</name>
</gene>
<protein>
    <submittedName>
        <fullName evidence="1">Uncharacterized protein</fullName>
    </submittedName>
</protein>
<dbReference type="Proteomes" id="UP000187609">
    <property type="component" value="Unassembled WGS sequence"/>
</dbReference>
<keyword evidence="2" id="KW-1185">Reference proteome</keyword>
<evidence type="ECO:0000313" key="2">
    <source>
        <dbReference type="Proteomes" id="UP000187609"/>
    </source>
</evidence>
<accession>A0A314LG18</accession>
<dbReference type="EMBL" id="MJEQ01000054">
    <property type="protein sequence ID" value="OIT40087.1"/>
    <property type="molecule type" value="Genomic_DNA"/>
</dbReference>
<reference evidence="1" key="1">
    <citation type="submission" date="2016-11" db="EMBL/GenBank/DDBJ databases">
        <title>The genome of Nicotiana attenuata.</title>
        <authorList>
            <person name="Xu S."/>
            <person name="Brockmoeller T."/>
            <person name="Gaquerel E."/>
            <person name="Navarro A."/>
            <person name="Kuhl H."/>
            <person name="Gase K."/>
            <person name="Ling Z."/>
            <person name="Zhou W."/>
            <person name="Kreitzer C."/>
            <person name="Stanke M."/>
            <person name="Tang H."/>
            <person name="Lyons E."/>
            <person name="Pandey P."/>
            <person name="Pandey S.P."/>
            <person name="Timmermann B."/>
            <person name="Baldwin I.T."/>
        </authorList>
    </citation>
    <scope>NUCLEOTIDE SEQUENCE [LARGE SCALE GENOMIC DNA]</scope>
    <source>
        <strain evidence="1">UT</strain>
    </source>
</reference>
<evidence type="ECO:0000313" key="1">
    <source>
        <dbReference type="EMBL" id="OIT40087.1"/>
    </source>
</evidence>